<dbReference type="RefSeq" id="WP_186405463.1">
    <property type="nucleotide sequence ID" value="NZ_FLQX01000006.1"/>
</dbReference>
<dbReference type="GO" id="GO:0015109">
    <property type="term" value="F:chromate transmembrane transporter activity"/>
    <property type="evidence" value="ECO:0007669"/>
    <property type="project" value="InterPro"/>
</dbReference>
<feature type="transmembrane region" description="Helical" evidence="7">
    <location>
        <begin position="232"/>
        <end position="254"/>
    </location>
</feature>
<dbReference type="PANTHER" id="PTHR33567">
    <property type="entry name" value="CHROMATE ION TRANSPORTER (EUROFUNG)"/>
    <property type="match status" value="1"/>
</dbReference>
<keyword evidence="9" id="KW-1185">Reference proteome</keyword>
<feature type="transmembrane region" description="Helical" evidence="7">
    <location>
        <begin position="266"/>
        <end position="286"/>
    </location>
</feature>
<feature type="transmembrane region" description="Helical" evidence="7">
    <location>
        <begin position="313"/>
        <end position="331"/>
    </location>
</feature>
<feature type="transmembrane region" description="Helical" evidence="7">
    <location>
        <begin position="25"/>
        <end position="45"/>
    </location>
</feature>
<accession>A0A1A8XE65</accession>
<feature type="transmembrane region" description="Helical" evidence="7">
    <location>
        <begin position="338"/>
        <end position="365"/>
    </location>
</feature>
<proteinExistence type="inferred from homology"/>
<evidence type="ECO:0000256" key="7">
    <source>
        <dbReference type="SAM" id="Phobius"/>
    </source>
</evidence>
<evidence type="ECO:0000256" key="2">
    <source>
        <dbReference type="ARBA" id="ARBA00005262"/>
    </source>
</evidence>
<dbReference type="EMBL" id="FLQX01000006">
    <property type="protein sequence ID" value="SBT03465.1"/>
    <property type="molecule type" value="Genomic_DNA"/>
</dbReference>
<organism evidence="8 9">
    <name type="scientific">Candidatus Accumulibacter aalborgensis</name>
    <dbReference type="NCBI Taxonomy" id="1860102"/>
    <lineage>
        <taxon>Bacteria</taxon>
        <taxon>Pseudomonadati</taxon>
        <taxon>Pseudomonadota</taxon>
        <taxon>Betaproteobacteria</taxon>
        <taxon>Candidatus Accumulibacter</taxon>
    </lineage>
</organism>
<dbReference type="InterPro" id="IPR014047">
    <property type="entry name" value="Chr_Tranpt_l_chain"/>
</dbReference>
<evidence type="ECO:0000256" key="5">
    <source>
        <dbReference type="ARBA" id="ARBA00022989"/>
    </source>
</evidence>
<keyword evidence="6 7" id="KW-0472">Membrane</keyword>
<evidence type="ECO:0000256" key="6">
    <source>
        <dbReference type="ARBA" id="ARBA00023136"/>
    </source>
</evidence>
<feature type="transmembrane region" description="Helical" evidence="7">
    <location>
        <begin position="377"/>
        <end position="400"/>
    </location>
</feature>
<keyword evidence="4 7" id="KW-0812">Transmembrane</keyword>
<feature type="transmembrane region" description="Helical" evidence="7">
    <location>
        <begin position="156"/>
        <end position="188"/>
    </location>
</feature>
<dbReference type="PANTHER" id="PTHR33567:SF3">
    <property type="entry name" value="CHROMATE ION TRANSPORTER (EUROFUNG)"/>
    <property type="match status" value="1"/>
</dbReference>
<protein>
    <submittedName>
        <fullName evidence="8">Chromate transporter, chromate ion transporter (CHR) family</fullName>
    </submittedName>
</protein>
<keyword evidence="5 7" id="KW-1133">Transmembrane helix</keyword>
<evidence type="ECO:0000256" key="3">
    <source>
        <dbReference type="ARBA" id="ARBA00022475"/>
    </source>
</evidence>
<dbReference type="GO" id="GO:0005886">
    <property type="term" value="C:plasma membrane"/>
    <property type="evidence" value="ECO:0007669"/>
    <property type="project" value="UniProtKB-SubCell"/>
</dbReference>
<dbReference type="STRING" id="1860102.ACCAA_1030005"/>
<dbReference type="Pfam" id="PF02417">
    <property type="entry name" value="Chromate_transp"/>
    <property type="match status" value="2"/>
</dbReference>
<dbReference type="PIRSF" id="PIRSF004810">
    <property type="entry name" value="ChrA"/>
    <property type="match status" value="1"/>
</dbReference>
<feature type="transmembrane region" description="Helical" evidence="7">
    <location>
        <begin position="123"/>
        <end position="144"/>
    </location>
</feature>
<reference evidence="8 9" key="1">
    <citation type="submission" date="2016-06" db="EMBL/GenBank/DDBJ databases">
        <authorList>
            <person name="Kjaerup R.B."/>
            <person name="Dalgaard T.S."/>
            <person name="Juul-Madsen H.R."/>
        </authorList>
    </citation>
    <scope>NUCLEOTIDE SEQUENCE [LARGE SCALE GENOMIC DNA]</scope>
    <source>
        <strain evidence="8">3</strain>
    </source>
</reference>
<name>A0A1A8XE65_9PROT</name>
<evidence type="ECO:0000313" key="8">
    <source>
        <dbReference type="EMBL" id="SBT03465.1"/>
    </source>
</evidence>
<dbReference type="InterPro" id="IPR003370">
    <property type="entry name" value="Chromate_transpt"/>
</dbReference>
<evidence type="ECO:0000256" key="4">
    <source>
        <dbReference type="ARBA" id="ARBA00022692"/>
    </source>
</evidence>
<sequence length="454" mass="48289">MNEPEPIRAERPDALPAPVSFREAFVFWLKLGFVSFGGPAGQIAIMHQELVEKRRWISERRFLHALNYCMVLPGPEAQQLATYIGWLMHRSLGGIVAGALFVLPSLFILIAFSWIYIAFGETPLVAGLFYGIKPAVTAIVVQAAHRIGSRALKNKVLWAVAAASLIAIAALDVPFPAIVALAAVIGAVGGRIAADKFTAGGGHGRADQSFGRALIDDDTPTPAHAVFRWSGLARVAIVGGLLWLLPMALLTALYDWESTLPQMAWFFTKAALLTFGGAYAVLPYVYQGAVVHYGWLTATQMIDGLALGETTPGPLIMVVAFVGFVGGYVKAAFGPDSLFLAGAVAAALVTWFTFLPSFLFILAGGPLVETTHNDLKFTAPLTAITAAVVGVILNLALFFAYHVLWPVGFAGAVDWLSAAIALAAAVALFRYQRSVIQVIAACGMLGLLAKALLP</sequence>
<feature type="transmembrane region" description="Helical" evidence="7">
    <location>
        <begin position="435"/>
        <end position="453"/>
    </location>
</feature>
<evidence type="ECO:0000256" key="1">
    <source>
        <dbReference type="ARBA" id="ARBA00004651"/>
    </source>
</evidence>
<dbReference type="NCBIfam" id="TIGR00937">
    <property type="entry name" value="2A51"/>
    <property type="match status" value="1"/>
</dbReference>
<gene>
    <name evidence="8" type="ORF">ACCAA_1030005</name>
</gene>
<dbReference type="Proteomes" id="UP000199169">
    <property type="component" value="Unassembled WGS sequence"/>
</dbReference>
<feature type="transmembrane region" description="Helical" evidence="7">
    <location>
        <begin position="92"/>
        <end position="117"/>
    </location>
</feature>
<comment type="subcellular location">
    <subcellularLocation>
        <location evidence="1">Cell membrane</location>
        <topology evidence="1">Multi-pass membrane protein</topology>
    </subcellularLocation>
</comment>
<feature type="transmembrane region" description="Helical" evidence="7">
    <location>
        <begin position="407"/>
        <end position="429"/>
    </location>
</feature>
<evidence type="ECO:0000313" key="9">
    <source>
        <dbReference type="Proteomes" id="UP000199169"/>
    </source>
</evidence>
<comment type="similarity">
    <text evidence="2">Belongs to the chromate ion transporter (CHR) (TC 2.A.51) family.</text>
</comment>
<dbReference type="AlphaFoldDB" id="A0A1A8XE65"/>
<keyword evidence="3" id="KW-1003">Cell membrane</keyword>